<dbReference type="PANTHER" id="PTHR43685">
    <property type="entry name" value="GLYCOSYLTRANSFERASE"/>
    <property type="match status" value="1"/>
</dbReference>
<reference evidence="2 3" key="1">
    <citation type="submission" date="2008-07" db="EMBL/GenBank/DDBJ databases">
        <title>Complete sequence of Geobacter bemidjiensis BEM.</title>
        <authorList>
            <consortium name="US DOE Joint Genome Institute"/>
            <person name="Lucas S."/>
            <person name="Copeland A."/>
            <person name="Lapidus A."/>
            <person name="Glavina del Rio T."/>
            <person name="Dalin E."/>
            <person name="Tice H."/>
            <person name="Bruce D."/>
            <person name="Goodwin L."/>
            <person name="Pitluck S."/>
            <person name="Kiss H."/>
            <person name="Brettin T."/>
            <person name="Detter J.C."/>
            <person name="Han C."/>
            <person name="Kuske C.R."/>
            <person name="Schmutz J."/>
            <person name="Larimer F."/>
            <person name="Land M."/>
            <person name="Hauser L."/>
            <person name="Kyrpides N."/>
            <person name="Lykidis A."/>
            <person name="Lovley D."/>
            <person name="Richardson P."/>
        </authorList>
    </citation>
    <scope>NUCLEOTIDE SEQUENCE [LARGE SCALE GENOMIC DNA]</scope>
    <source>
        <strain evidence="3">ATCC BAA-1014 / DSM 16622 / JCM 12645 / Bem</strain>
    </source>
</reference>
<dbReference type="CAZy" id="GT2">
    <property type="family name" value="Glycosyltransferase Family 2"/>
</dbReference>
<evidence type="ECO:0000313" key="2">
    <source>
        <dbReference type="EMBL" id="ACH38631.1"/>
    </source>
</evidence>
<dbReference type="eggNOG" id="COG1216">
    <property type="taxonomic scope" value="Bacteria"/>
</dbReference>
<reference evidence="2 3" key="2">
    <citation type="journal article" date="2010" name="BMC Genomics">
        <title>The genome of Geobacter bemidjiensis, exemplar for the subsurface clade of Geobacter species that predominate in Fe(III)-reducing subsurface environments.</title>
        <authorList>
            <person name="Aklujkar M."/>
            <person name="Young N.D."/>
            <person name="Holmes D."/>
            <person name="Chavan M."/>
            <person name="Risso C."/>
            <person name="Kiss H.E."/>
            <person name="Han C.S."/>
            <person name="Land M.L."/>
            <person name="Lovley D.R."/>
        </authorList>
    </citation>
    <scope>NUCLEOTIDE SEQUENCE [LARGE SCALE GENOMIC DNA]</scope>
    <source>
        <strain evidence="3">ATCC BAA-1014 / DSM 16622 / JCM 12645 / Bem</strain>
    </source>
</reference>
<evidence type="ECO:0000259" key="1">
    <source>
        <dbReference type="Pfam" id="PF00535"/>
    </source>
</evidence>
<dbReference type="Pfam" id="PF00535">
    <property type="entry name" value="Glycos_transf_2"/>
    <property type="match status" value="1"/>
</dbReference>
<dbReference type="PANTHER" id="PTHR43685:SF11">
    <property type="entry name" value="GLYCOSYLTRANSFERASE TAGX-RELATED"/>
    <property type="match status" value="1"/>
</dbReference>
<gene>
    <name evidence="2" type="ordered locus">Gbem_1613</name>
</gene>
<dbReference type="AlphaFoldDB" id="B5E8P6"/>
<dbReference type="GO" id="GO:0016740">
    <property type="term" value="F:transferase activity"/>
    <property type="evidence" value="ECO:0007669"/>
    <property type="project" value="UniProtKB-KW"/>
</dbReference>
<dbReference type="InterPro" id="IPR050834">
    <property type="entry name" value="Glycosyltransf_2"/>
</dbReference>
<dbReference type="STRING" id="404380.Gbem_1613"/>
<dbReference type="CDD" id="cd00761">
    <property type="entry name" value="Glyco_tranf_GTA_type"/>
    <property type="match status" value="1"/>
</dbReference>
<protein>
    <submittedName>
        <fullName evidence="2">Glycosyltransferase</fullName>
    </submittedName>
</protein>
<organism evidence="2 3">
    <name type="scientific">Citrifermentans bemidjiense (strain ATCC BAA-1014 / DSM 16622 / JCM 12645 / Bem)</name>
    <name type="common">Geobacter bemidjiensis</name>
    <dbReference type="NCBI Taxonomy" id="404380"/>
    <lineage>
        <taxon>Bacteria</taxon>
        <taxon>Pseudomonadati</taxon>
        <taxon>Thermodesulfobacteriota</taxon>
        <taxon>Desulfuromonadia</taxon>
        <taxon>Geobacterales</taxon>
        <taxon>Geobacteraceae</taxon>
        <taxon>Citrifermentans</taxon>
    </lineage>
</organism>
<keyword evidence="3" id="KW-1185">Reference proteome</keyword>
<dbReference type="EMBL" id="CP001124">
    <property type="protein sequence ID" value="ACH38631.1"/>
    <property type="molecule type" value="Genomic_DNA"/>
</dbReference>
<proteinExistence type="predicted"/>
<sequence>MAIDLNLKISVVIPTYGRAQMVKQTVLAALNQELEPFEVIVSDDCSPDDTVQVLREVSAQHPRLKLIENATNSGGVPNWNKVIDAAQGDYIAYCSDDDYFLPYHLKTAVGFLEENREVDMVHSGFFNLTDTCRQFPIVSCALISDQVFVINGRKTLQHIIKQTSYPFQPSTWVFRRTLWEAVGHFDTRYSVSDTDWFIQAGLSHSIAYLPVCTVVNRRHPDNWSNRVGSINMNLEFHDMMRRALQCCAQRDEAGLGWLVWQWKLTEFVKFLRIYVARSRAGMFDVSEHCADVLWDFMLSGRRTNPYPLYAAFTKRCSRILRRVQLLLPGGEQKYLGSGTDCPG</sequence>
<dbReference type="InterPro" id="IPR029044">
    <property type="entry name" value="Nucleotide-diphossugar_trans"/>
</dbReference>
<dbReference type="Gene3D" id="3.90.550.10">
    <property type="entry name" value="Spore Coat Polysaccharide Biosynthesis Protein SpsA, Chain A"/>
    <property type="match status" value="1"/>
</dbReference>
<keyword evidence="2" id="KW-0808">Transferase</keyword>
<accession>B5E8P6</accession>
<dbReference type="InterPro" id="IPR001173">
    <property type="entry name" value="Glyco_trans_2-like"/>
</dbReference>
<feature type="domain" description="Glycosyltransferase 2-like" evidence="1">
    <location>
        <begin position="10"/>
        <end position="178"/>
    </location>
</feature>
<dbReference type="HOGENOM" id="CLU_808352_0_0_7"/>
<name>B5E8P6_CITBB</name>
<evidence type="ECO:0000313" key="3">
    <source>
        <dbReference type="Proteomes" id="UP000008825"/>
    </source>
</evidence>
<dbReference type="KEGG" id="gbm:Gbem_1613"/>
<dbReference type="Proteomes" id="UP000008825">
    <property type="component" value="Chromosome"/>
</dbReference>
<dbReference type="SUPFAM" id="SSF53448">
    <property type="entry name" value="Nucleotide-diphospho-sugar transferases"/>
    <property type="match status" value="1"/>
</dbReference>